<organism evidence="3">
    <name type="scientific">Hesperelaea palmeri</name>
    <dbReference type="NCBI Taxonomy" id="126429"/>
    <lineage>
        <taxon>Eukaryota</taxon>
        <taxon>Viridiplantae</taxon>
        <taxon>Streptophyta</taxon>
        <taxon>Embryophyta</taxon>
        <taxon>Tracheophyta</taxon>
        <taxon>Spermatophyta</taxon>
        <taxon>Magnoliopsida</taxon>
        <taxon>eudicotyledons</taxon>
        <taxon>Gunneridae</taxon>
        <taxon>Pentapetalae</taxon>
        <taxon>asterids</taxon>
        <taxon>lamiids</taxon>
        <taxon>Lamiales</taxon>
        <taxon>Oleaceae</taxon>
        <taxon>Oleeae</taxon>
        <taxon>Hesperelaea</taxon>
    </lineage>
</organism>
<proteinExistence type="predicted"/>
<feature type="chain" id="PRO_5008894448" evidence="2">
    <location>
        <begin position="18"/>
        <end position="90"/>
    </location>
</feature>
<feature type="signal peptide" evidence="2">
    <location>
        <begin position="1"/>
        <end position="17"/>
    </location>
</feature>
<evidence type="ECO:0000256" key="2">
    <source>
        <dbReference type="SAM" id="SignalP"/>
    </source>
</evidence>
<protein>
    <submittedName>
        <fullName evidence="3">Uncharacterized protein</fullName>
    </submittedName>
</protein>
<geneLocation type="mitochondrion" evidence="3"/>
<gene>
    <name evidence="3" type="primary">orf111a</name>
    <name evidence="3" type="ORF">HESP_p44</name>
</gene>
<keyword evidence="3" id="KW-0496">Mitochondrion</keyword>
<accession>A0A1C9IAM3</accession>
<dbReference type="EMBL" id="KX545367">
    <property type="protein sequence ID" value="AOO96410.1"/>
    <property type="molecule type" value="Genomic_DNA"/>
</dbReference>
<dbReference type="AlphaFoldDB" id="A0A1C9IAM3"/>
<evidence type="ECO:0000313" key="3">
    <source>
        <dbReference type="EMBL" id="AOO96410.1"/>
    </source>
</evidence>
<reference evidence="3" key="1">
    <citation type="journal article" date="2016" name="Gene">
        <title>Mitogenomics of Hesperelaea, an extinct genus of Oleaceae.</title>
        <authorList>
            <person name="Van de Paer C."/>
            <person name="Hong-Wa C."/>
            <person name="Jeziorski C."/>
            <person name="Besnard G."/>
        </authorList>
    </citation>
    <scope>NUCLEOTIDE SEQUENCE</scope>
</reference>
<dbReference type="RefSeq" id="YP_009305188.1">
    <property type="nucleotide sequence ID" value="NC_031323.1"/>
</dbReference>
<evidence type="ECO:0000256" key="1">
    <source>
        <dbReference type="SAM" id="MobiDB-lite"/>
    </source>
</evidence>
<sequence>MLSSLFTSLAILTLTYPISYFQQAERVRKSRELIKIDRSGDFKVYGPWMVAQRRYRRNSAAKQTSNAKESAWGKARNESIPKASLFQNLA</sequence>
<name>A0A1C9IAM3_9LAMI</name>
<feature type="region of interest" description="Disordered" evidence="1">
    <location>
        <begin position="57"/>
        <end position="76"/>
    </location>
</feature>
<keyword evidence="2" id="KW-0732">Signal</keyword>
<dbReference type="GeneID" id="29140407"/>